<sequence length="80" mass="8909">MKKRRISPEEFISKVNAELPRMPGYVHGMCVFLYPDGVDAAYASGYDVHPKSALTRGVVGYAASQVLFYFDVNPQISRVP</sequence>
<protein>
    <submittedName>
        <fullName evidence="1">Uncharacterized protein</fullName>
    </submittedName>
</protein>
<accession>A0A4V2NG41</accession>
<gene>
    <name evidence="1" type="ORF">BZM27_48405</name>
</gene>
<proteinExistence type="predicted"/>
<evidence type="ECO:0000313" key="2">
    <source>
        <dbReference type="Proteomes" id="UP000294200"/>
    </source>
</evidence>
<dbReference type="EMBL" id="MWML01000405">
    <property type="protein sequence ID" value="TCG03448.1"/>
    <property type="molecule type" value="Genomic_DNA"/>
</dbReference>
<evidence type="ECO:0000313" key="1">
    <source>
        <dbReference type="EMBL" id="TCG03448.1"/>
    </source>
</evidence>
<comment type="caution">
    <text evidence="1">The sequence shown here is derived from an EMBL/GenBank/DDBJ whole genome shotgun (WGS) entry which is preliminary data.</text>
</comment>
<name>A0A4V2NG41_9BURK</name>
<keyword evidence="2" id="KW-1185">Reference proteome</keyword>
<organism evidence="1 2">
    <name type="scientific">Paraburkholderia steynii</name>
    <dbReference type="NCBI Taxonomy" id="1245441"/>
    <lineage>
        <taxon>Bacteria</taxon>
        <taxon>Pseudomonadati</taxon>
        <taxon>Pseudomonadota</taxon>
        <taxon>Betaproteobacteria</taxon>
        <taxon>Burkholderiales</taxon>
        <taxon>Burkholderiaceae</taxon>
        <taxon>Paraburkholderia</taxon>
    </lineage>
</organism>
<reference evidence="1 2" key="1">
    <citation type="submission" date="2017-02" db="EMBL/GenBank/DDBJ databases">
        <title>Paraburkholderia sophoroidis sp. nov. and Paraburkholderia steynii sp. nov. rhizobial symbionts of the fynbos legume Hypocalyptus sophoroides.</title>
        <authorList>
            <person name="Steenkamp E.T."/>
            <person name="Beukes C.W."/>
            <person name="Van Zyl E."/>
            <person name="Avontuur J."/>
            <person name="Chan W.Y."/>
            <person name="Hassen A."/>
            <person name="Palmer M."/>
            <person name="Mthombeni L."/>
            <person name="Phalane F."/>
            <person name="Sereme K."/>
            <person name="Venter S.N."/>
        </authorList>
    </citation>
    <scope>NUCLEOTIDE SEQUENCE [LARGE SCALE GENOMIC DNA]</scope>
    <source>
        <strain evidence="1 2">HC1.1ba</strain>
    </source>
</reference>
<dbReference type="AlphaFoldDB" id="A0A4V2NG41"/>
<dbReference type="Proteomes" id="UP000294200">
    <property type="component" value="Unassembled WGS sequence"/>
</dbReference>